<dbReference type="STRING" id="658196.A0A397SRY8"/>
<dbReference type="PANTHER" id="PTHR11102:SF160">
    <property type="entry name" value="ERAD-ASSOCIATED E3 UBIQUITIN-PROTEIN LIGASE COMPONENT HRD3"/>
    <property type="match status" value="1"/>
</dbReference>
<evidence type="ECO:0000313" key="2">
    <source>
        <dbReference type="EMBL" id="RIA85601.1"/>
    </source>
</evidence>
<accession>A0A397SRY8</accession>
<dbReference type="Gene3D" id="1.25.40.10">
    <property type="entry name" value="Tetratricopeptide repeat domain"/>
    <property type="match status" value="1"/>
</dbReference>
<keyword evidence="3" id="KW-1185">Reference proteome</keyword>
<dbReference type="Pfam" id="PF08238">
    <property type="entry name" value="Sel1"/>
    <property type="match status" value="3"/>
</dbReference>
<dbReference type="InterPro" id="IPR011990">
    <property type="entry name" value="TPR-like_helical_dom_sf"/>
</dbReference>
<dbReference type="EMBL" id="QKYT01000415">
    <property type="protein sequence ID" value="RIA85601.1"/>
    <property type="molecule type" value="Genomic_DNA"/>
</dbReference>
<proteinExistence type="inferred from homology"/>
<evidence type="ECO:0008006" key="4">
    <source>
        <dbReference type="Google" id="ProtNLM"/>
    </source>
</evidence>
<dbReference type="AlphaFoldDB" id="A0A397SRY8"/>
<comment type="similarity">
    <text evidence="1">Belongs to the sel-1 family.</text>
</comment>
<dbReference type="SMART" id="SM00671">
    <property type="entry name" value="SEL1"/>
    <property type="match status" value="3"/>
</dbReference>
<dbReference type="Proteomes" id="UP000265703">
    <property type="component" value="Unassembled WGS sequence"/>
</dbReference>
<dbReference type="InterPro" id="IPR006597">
    <property type="entry name" value="Sel1-like"/>
</dbReference>
<evidence type="ECO:0000256" key="1">
    <source>
        <dbReference type="ARBA" id="ARBA00038101"/>
    </source>
</evidence>
<protein>
    <recommendedName>
        <fullName evidence="4">HCP-like protein</fullName>
    </recommendedName>
</protein>
<reference evidence="2 3" key="1">
    <citation type="submission" date="2018-06" db="EMBL/GenBank/DDBJ databases">
        <title>Comparative genomics reveals the genomic features of Rhizophagus irregularis, R. cerebriforme, R. diaphanum and Gigaspora rosea, and their symbiotic lifestyle signature.</title>
        <authorList>
            <person name="Morin E."/>
            <person name="San Clemente H."/>
            <person name="Chen E.C.H."/>
            <person name="De La Providencia I."/>
            <person name="Hainaut M."/>
            <person name="Kuo A."/>
            <person name="Kohler A."/>
            <person name="Murat C."/>
            <person name="Tang N."/>
            <person name="Roy S."/>
            <person name="Loubradou J."/>
            <person name="Henrissat B."/>
            <person name="Grigoriev I.V."/>
            <person name="Corradi N."/>
            <person name="Roux C."/>
            <person name="Martin F.M."/>
        </authorList>
    </citation>
    <scope>NUCLEOTIDE SEQUENCE [LARGE SCALE GENOMIC DNA]</scope>
    <source>
        <strain evidence="2 3">DAOM 227022</strain>
    </source>
</reference>
<feature type="non-terminal residue" evidence="2">
    <location>
        <position position="121"/>
    </location>
</feature>
<sequence length="121" mass="13833">AKKNEANGYFELGYCYYYGCGIEEDNERAFKWHQLGAKNGSIIASYFLASCYKYGYGKENLFKAFELYKESAENGFIQSQYELASCYAFGKGIQENKIQALLYQENDGEYDVSESIRSTGM</sequence>
<dbReference type="SUPFAM" id="SSF81901">
    <property type="entry name" value="HCP-like"/>
    <property type="match status" value="1"/>
</dbReference>
<gene>
    <name evidence="2" type="ORF">C1645_668184</name>
</gene>
<comment type="caution">
    <text evidence="2">The sequence shown here is derived from an EMBL/GenBank/DDBJ whole genome shotgun (WGS) entry which is preliminary data.</text>
</comment>
<organism evidence="2 3">
    <name type="scientific">Glomus cerebriforme</name>
    <dbReference type="NCBI Taxonomy" id="658196"/>
    <lineage>
        <taxon>Eukaryota</taxon>
        <taxon>Fungi</taxon>
        <taxon>Fungi incertae sedis</taxon>
        <taxon>Mucoromycota</taxon>
        <taxon>Glomeromycotina</taxon>
        <taxon>Glomeromycetes</taxon>
        <taxon>Glomerales</taxon>
        <taxon>Glomeraceae</taxon>
        <taxon>Glomus</taxon>
    </lineage>
</organism>
<feature type="non-terminal residue" evidence="2">
    <location>
        <position position="1"/>
    </location>
</feature>
<dbReference type="OrthoDB" id="272077at2759"/>
<dbReference type="InterPro" id="IPR050767">
    <property type="entry name" value="Sel1_AlgK"/>
</dbReference>
<evidence type="ECO:0000313" key="3">
    <source>
        <dbReference type="Proteomes" id="UP000265703"/>
    </source>
</evidence>
<dbReference type="PANTHER" id="PTHR11102">
    <property type="entry name" value="SEL-1-LIKE PROTEIN"/>
    <property type="match status" value="1"/>
</dbReference>
<name>A0A397SRY8_9GLOM</name>